<evidence type="ECO:0000313" key="1">
    <source>
        <dbReference type="EMBL" id="NEX21612.1"/>
    </source>
</evidence>
<sequence length="54" mass="6117">MRTSDKTLRSMGAPDEEAVVEWDPRRFYGSRAGRVDGRLNARDSAAMKIDEMLT</sequence>
<dbReference type="EMBL" id="JAAIJR010000061">
    <property type="protein sequence ID" value="NEX21612.1"/>
    <property type="molecule type" value="Genomic_DNA"/>
</dbReference>
<dbReference type="Proteomes" id="UP000471640">
    <property type="component" value="Unassembled WGS sequence"/>
</dbReference>
<protein>
    <submittedName>
        <fullName evidence="1">Uncharacterized protein</fullName>
    </submittedName>
</protein>
<gene>
    <name evidence="1" type="ORF">G3480_15055</name>
</gene>
<reference evidence="1 2" key="2">
    <citation type="submission" date="2020-02" db="EMBL/GenBank/DDBJ databases">
        <title>Genome sequences of Thiorhodococcus mannitoliphagus and Thiorhodococcus minor, purple sulfur photosynthetic bacteria in the gammaproteobacterial family, Chromatiaceae.</title>
        <authorList>
            <person name="Aviles F.A."/>
            <person name="Meyer T.E."/>
            <person name="Kyndt J.A."/>
        </authorList>
    </citation>
    <scope>NUCLEOTIDE SEQUENCE [LARGE SCALE GENOMIC DNA]</scope>
    <source>
        <strain evidence="1 2">DSM 18266</strain>
    </source>
</reference>
<comment type="caution">
    <text evidence="1">The sequence shown here is derived from an EMBL/GenBank/DDBJ whole genome shotgun (WGS) entry which is preliminary data.</text>
</comment>
<proteinExistence type="predicted"/>
<keyword evidence="2" id="KW-1185">Reference proteome</keyword>
<dbReference type="AlphaFoldDB" id="A0A6P1DZM1"/>
<organism evidence="1 2">
    <name type="scientific">Thiorhodococcus mannitoliphagus</name>
    <dbReference type="NCBI Taxonomy" id="329406"/>
    <lineage>
        <taxon>Bacteria</taxon>
        <taxon>Pseudomonadati</taxon>
        <taxon>Pseudomonadota</taxon>
        <taxon>Gammaproteobacteria</taxon>
        <taxon>Chromatiales</taxon>
        <taxon>Chromatiaceae</taxon>
        <taxon>Thiorhodococcus</taxon>
    </lineage>
</organism>
<reference evidence="2" key="1">
    <citation type="journal article" date="2020" name="Microbiol. Resour. Announc.">
        <title>Draft Genome Sequences of Thiorhodococcus mannitoliphagus and Thiorhodococcus minor, Purple Sulfur Photosynthetic Bacteria in the Gammaproteobacterial Family Chromatiaceae.</title>
        <authorList>
            <person name="Aviles F.A."/>
            <person name="Meyer T.E."/>
            <person name="Kyndt J.A."/>
        </authorList>
    </citation>
    <scope>NUCLEOTIDE SEQUENCE [LARGE SCALE GENOMIC DNA]</scope>
    <source>
        <strain evidence="2">DSM 18266</strain>
    </source>
</reference>
<accession>A0A6P1DZM1</accession>
<dbReference type="RefSeq" id="WP_164654698.1">
    <property type="nucleotide sequence ID" value="NZ_JAAIJR010000061.1"/>
</dbReference>
<evidence type="ECO:0000313" key="2">
    <source>
        <dbReference type="Proteomes" id="UP000471640"/>
    </source>
</evidence>
<name>A0A6P1DZM1_9GAMM</name>